<dbReference type="InterPro" id="IPR029016">
    <property type="entry name" value="GAF-like_dom_sf"/>
</dbReference>
<keyword evidence="3" id="KW-1185">Reference proteome</keyword>
<dbReference type="PANTHER" id="PTHR45138:SF9">
    <property type="entry name" value="DIGUANYLATE CYCLASE DGCM-RELATED"/>
    <property type="match status" value="1"/>
</dbReference>
<protein>
    <recommendedName>
        <fullName evidence="1">GGDEF domain-containing protein</fullName>
    </recommendedName>
</protein>
<dbReference type="Gene3D" id="3.30.450.40">
    <property type="match status" value="1"/>
</dbReference>
<evidence type="ECO:0000313" key="3">
    <source>
        <dbReference type="Proteomes" id="UP000632222"/>
    </source>
</evidence>
<dbReference type="PROSITE" id="PS50887">
    <property type="entry name" value="GGDEF"/>
    <property type="match status" value="1"/>
</dbReference>
<accession>A0ABQ2CW48</accession>
<dbReference type="SUPFAM" id="SSF55781">
    <property type="entry name" value="GAF domain-like"/>
    <property type="match status" value="1"/>
</dbReference>
<dbReference type="InterPro" id="IPR029787">
    <property type="entry name" value="Nucleotide_cyclase"/>
</dbReference>
<evidence type="ECO:0000259" key="1">
    <source>
        <dbReference type="PROSITE" id="PS50887"/>
    </source>
</evidence>
<dbReference type="SUPFAM" id="SSF55073">
    <property type="entry name" value="Nucleotide cyclase"/>
    <property type="match status" value="1"/>
</dbReference>
<dbReference type="SMART" id="SM00267">
    <property type="entry name" value="GGDEF"/>
    <property type="match status" value="1"/>
</dbReference>
<feature type="domain" description="GGDEF" evidence="1">
    <location>
        <begin position="204"/>
        <end position="331"/>
    </location>
</feature>
<dbReference type="InterPro" id="IPR043128">
    <property type="entry name" value="Rev_trsase/Diguanyl_cyclase"/>
</dbReference>
<dbReference type="Pfam" id="PF00990">
    <property type="entry name" value="GGDEF"/>
    <property type="match status" value="1"/>
</dbReference>
<comment type="caution">
    <text evidence="2">The sequence shown here is derived from an EMBL/GenBank/DDBJ whole genome shotgun (WGS) entry which is preliminary data.</text>
</comment>
<evidence type="ECO:0000313" key="2">
    <source>
        <dbReference type="EMBL" id="GGJ26641.1"/>
    </source>
</evidence>
<proteinExistence type="predicted"/>
<dbReference type="CDD" id="cd01949">
    <property type="entry name" value="GGDEF"/>
    <property type="match status" value="1"/>
</dbReference>
<dbReference type="InterPro" id="IPR050469">
    <property type="entry name" value="Diguanylate_Cyclase"/>
</dbReference>
<sequence length="342" mass="38250">MTDQRIARYQAIFEILELISHDKTTSEIIKSTYQLAHRVAQVPIMLIALVNQKYPNLLGIEVLEEGIHTQLTSPRRDDGLIECVLRGETILTGDFQSYLRTRNFVVRSTFTEVSTLTTRSWLGVPFKTQKGTVGALSWQSYEADFFDEEDLHFAELLAKHLGFAISNAELWHDLNELAHTDVLTDLGNRRAFMLSIDERILSQSPFALVVMDIQKFKQINDNYGHQTGDEVLAAVGEALRQHTRGMGKVYRLGGDEFALLTLADVAVVERVVAKVQDALRHRFPDFSVQLNSGVALFPQDARTEDALYHVADQAMYLAKSKSAGMAVKNELGSEAAGPAEPQ</sequence>
<dbReference type="Pfam" id="PF13185">
    <property type="entry name" value="GAF_2"/>
    <property type="match status" value="1"/>
</dbReference>
<dbReference type="InterPro" id="IPR000160">
    <property type="entry name" value="GGDEF_dom"/>
</dbReference>
<organism evidence="2 3">
    <name type="scientific">Deinococcus roseus</name>
    <dbReference type="NCBI Taxonomy" id="392414"/>
    <lineage>
        <taxon>Bacteria</taxon>
        <taxon>Thermotogati</taxon>
        <taxon>Deinococcota</taxon>
        <taxon>Deinococci</taxon>
        <taxon>Deinococcales</taxon>
        <taxon>Deinococcaceae</taxon>
        <taxon>Deinococcus</taxon>
    </lineage>
</organism>
<reference evidence="3" key="1">
    <citation type="journal article" date="2019" name="Int. J. Syst. Evol. Microbiol.">
        <title>The Global Catalogue of Microorganisms (GCM) 10K type strain sequencing project: providing services to taxonomists for standard genome sequencing and annotation.</title>
        <authorList>
            <consortium name="The Broad Institute Genomics Platform"/>
            <consortium name="The Broad Institute Genome Sequencing Center for Infectious Disease"/>
            <person name="Wu L."/>
            <person name="Ma J."/>
        </authorList>
    </citation>
    <scope>NUCLEOTIDE SEQUENCE [LARGE SCALE GENOMIC DNA]</scope>
    <source>
        <strain evidence="3">JCM 14370</strain>
    </source>
</reference>
<dbReference type="Gene3D" id="3.30.70.270">
    <property type="match status" value="1"/>
</dbReference>
<name>A0ABQ2CW48_9DEIO</name>
<dbReference type="PANTHER" id="PTHR45138">
    <property type="entry name" value="REGULATORY COMPONENTS OF SENSORY TRANSDUCTION SYSTEM"/>
    <property type="match status" value="1"/>
</dbReference>
<dbReference type="Proteomes" id="UP000632222">
    <property type="component" value="Unassembled WGS sequence"/>
</dbReference>
<dbReference type="InterPro" id="IPR003018">
    <property type="entry name" value="GAF"/>
</dbReference>
<gene>
    <name evidence="2" type="ORF">GCM10008938_10980</name>
</gene>
<dbReference type="NCBIfam" id="TIGR00254">
    <property type="entry name" value="GGDEF"/>
    <property type="match status" value="1"/>
</dbReference>
<dbReference type="SMART" id="SM00065">
    <property type="entry name" value="GAF"/>
    <property type="match status" value="1"/>
</dbReference>
<dbReference type="RefSeq" id="WP_189001068.1">
    <property type="nucleotide sequence ID" value="NZ_BMOD01000002.1"/>
</dbReference>
<dbReference type="EMBL" id="BMOD01000002">
    <property type="protein sequence ID" value="GGJ26641.1"/>
    <property type="molecule type" value="Genomic_DNA"/>
</dbReference>